<feature type="region of interest" description="Disordered" evidence="1">
    <location>
        <begin position="132"/>
        <end position="153"/>
    </location>
</feature>
<dbReference type="EMBL" id="JBBBZM010000007">
    <property type="protein sequence ID" value="KAL0639887.1"/>
    <property type="molecule type" value="Genomic_DNA"/>
</dbReference>
<feature type="region of interest" description="Disordered" evidence="1">
    <location>
        <begin position="383"/>
        <end position="403"/>
    </location>
</feature>
<reference evidence="2 3" key="1">
    <citation type="submission" date="2024-02" db="EMBL/GenBank/DDBJ databases">
        <title>Discinaceae phylogenomics.</title>
        <authorList>
            <person name="Dirks A.C."/>
            <person name="James T.Y."/>
        </authorList>
    </citation>
    <scope>NUCLEOTIDE SEQUENCE [LARGE SCALE GENOMIC DNA]</scope>
    <source>
        <strain evidence="2 3">ACD0624</strain>
    </source>
</reference>
<comment type="caution">
    <text evidence="2">The sequence shown here is derived from an EMBL/GenBank/DDBJ whole genome shotgun (WGS) entry which is preliminary data.</text>
</comment>
<sequence length="877" mass="100317">MSSFSQTLNSITVTKLQVLSKQHSDFTSHKQQVLDSVKAAIEPHEKLRLLVEGIKSWRSTDTTAESTTTTSHSAFLRNIEKFLKQAQHDPSIGGSIISEWETKLTQSLEKEKVKFEYAELFGRLLTEWVGSAGAKSPEKNGEEEFEKVGRKEMHEQRSTFESYVFTANDTDTTAIEAYLNDLFSLSKDSTNQLNSTQKSMKEFGNVLLRTTFTVNDLKLTIKSLLASNLLSNEKRNTLEEFTLNKAVLIEVADVLNMNLSSLPSWTWGTDAIPVEMVRHLNGKYRIIMDEEILQAIFLEWLGLKWAVQFKVMFREFFDSRAWKSSSKSLTKTEIERRECFLDEKQGAYSLDKIASPITIEQTRRAMQKKDFFMNQLPDHMNANSRGYDNDQDDQEIDDQTSPTETKQSLLHIVTTECLLNTMLYNTFTAVRSDFAWFGPSLPHSSLITVLRFFGVAEIWLTFFQKFLSTPLKFVGDGPLAKTQVRSRGVPISHSLSDMLGEVLLFCMDYAVNQRADGLFLYRVHDDFWFWNEDPTVCVKAWKEMSRFSSLVGLEFNYEKTGSVCVGQPPHPDLPRGPIKWGFLKFEESGQFVIDQSQVDIHIAELKLQLAACDNSLFAWVQVYNKYVSSFFVNNFGSPPAHCFGKRHVDMMISTLERIQLELFPQHKGSVTSYLAEAIQERFGVQNTPAGWYYWPISMGGLGVKNPFIPLYAIRDDICADPITEFRKSCEKDEAAYIIRKERWDNGTIKKPKNSDRALHDAPFMSYEEYILHRPQRSKTWCARYNGLLGPPKECRVALTAEIEVSLNNVSDATASLTGNRGISRGGWQKMNVYWRWVVACYGEGMMEKWGGLEVVRPGSLPVGMVDVWKSKKLKWER</sequence>
<protein>
    <recommendedName>
        <fullName evidence="4">Reverse transcriptase domain-containing protein</fullName>
    </recommendedName>
</protein>
<dbReference type="Proteomes" id="UP001447188">
    <property type="component" value="Unassembled WGS sequence"/>
</dbReference>
<accession>A0ABR3GVC3</accession>
<organism evidence="2 3">
    <name type="scientific">Discina gigas</name>
    <dbReference type="NCBI Taxonomy" id="1032678"/>
    <lineage>
        <taxon>Eukaryota</taxon>
        <taxon>Fungi</taxon>
        <taxon>Dikarya</taxon>
        <taxon>Ascomycota</taxon>
        <taxon>Pezizomycotina</taxon>
        <taxon>Pezizomycetes</taxon>
        <taxon>Pezizales</taxon>
        <taxon>Discinaceae</taxon>
        <taxon>Discina</taxon>
    </lineage>
</organism>
<name>A0ABR3GVC3_9PEZI</name>
<evidence type="ECO:0008006" key="4">
    <source>
        <dbReference type="Google" id="ProtNLM"/>
    </source>
</evidence>
<proteinExistence type="predicted"/>
<feature type="compositionally biased region" description="Basic and acidic residues" evidence="1">
    <location>
        <begin position="136"/>
        <end position="153"/>
    </location>
</feature>
<evidence type="ECO:0000313" key="3">
    <source>
        <dbReference type="Proteomes" id="UP001447188"/>
    </source>
</evidence>
<feature type="compositionally biased region" description="Acidic residues" evidence="1">
    <location>
        <begin position="389"/>
        <end position="398"/>
    </location>
</feature>
<evidence type="ECO:0000313" key="2">
    <source>
        <dbReference type="EMBL" id="KAL0639887.1"/>
    </source>
</evidence>
<dbReference type="PANTHER" id="PTHR37015">
    <property type="entry name" value="REVERSE TRANSCRIPTASE DOMAIN-CONTAINING PROTEIN"/>
    <property type="match status" value="1"/>
</dbReference>
<gene>
    <name evidence="2" type="ORF">Q9L58_000978</name>
</gene>
<dbReference type="PANTHER" id="PTHR37015:SF2">
    <property type="entry name" value="REVERSE TRANSCRIPTASE DOMAIN-CONTAINING PROTEIN"/>
    <property type="match status" value="1"/>
</dbReference>
<evidence type="ECO:0000256" key="1">
    <source>
        <dbReference type="SAM" id="MobiDB-lite"/>
    </source>
</evidence>
<keyword evidence="3" id="KW-1185">Reference proteome</keyword>